<keyword evidence="2" id="KW-0812">Transmembrane</keyword>
<feature type="chain" id="PRO_5024386106" evidence="4">
    <location>
        <begin position="28"/>
        <end position="648"/>
    </location>
</feature>
<dbReference type="InterPro" id="IPR000184">
    <property type="entry name" value="Bac_surfAg_D15"/>
</dbReference>
<evidence type="ECO:0000256" key="2">
    <source>
        <dbReference type="ARBA" id="ARBA00022452"/>
    </source>
</evidence>
<keyword evidence="7" id="KW-1185">Reference proteome</keyword>
<dbReference type="InterPro" id="IPR034746">
    <property type="entry name" value="POTRA"/>
</dbReference>
<protein>
    <submittedName>
        <fullName evidence="6">Outer membrane protein assembly factor</fullName>
    </submittedName>
</protein>
<dbReference type="AlphaFoldDB" id="A0A5S4YUL5"/>
<organism evidence="6 7">
    <name type="scientific">Bradyrhizobium hipponense</name>
    <dbReference type="NCBI Taxonomy" id="2605638"/>
    <lineage>
        <taxon>Bacteria</taxon>
        <taxon>Pseudomonadati</taxon>
        <taxon>Pseudomonadota</taxon>
        <taxon>Alphaproteobacteria</taxon>
        <taxon>Hyphomicrobiales</taxon>
        <taxon>Nitrobacteraceae</taxon>
        <taxon>Bradyrhizobium</taxon>
    </lineage>
</organism>
<dbReference type="GO" id="GO:0019867">
    <property type="term" value="C:outer membrane"/>
    <property type="evidence" value="ECO:0007669"/>
    <property type="project" value="InterPro"/>
</dbReference>
<feature type="domain" description="POTRA" evidence="5">
    <location>
        <begin position="243"/>
        <end position="317"/>
    </location>
</feature>
<name>A0A5S4YUL5_9BRAD</name>
<comment type="subcellular location">
    <subcellularLocation>
        <location evidence="1">Membrane</location>
    </subcellularLocation>
</comment>
<evidence type="ECO:0000256" key="4">
    <source>
        <dbReference type="SAM" id="SignalP"/>
    </source>
</evidence>
<dbReference type="Gene3D" id="3.10.20.310">
    <property type="entry name" value="membrane protein fhac"/>
    <property type="match status" value="1"/>
</dbReference>
<dbReference type="EMBL" id="VSTH01000021">
    <property type="protein sequence ID" value="TYO67197.1"/>
    <property type="molecule type" value="Genomic_DNA"/>
</dbReference>
<evidence type="ECO:0000313" key="7">
    <source>
        <dbReference type="Proteomes" id="UP000324797"/>
    </source>
</evidence>
<dbReference type="Pfam" id="PF01103">
    <property type="entry name" value="Omp85"/>
    <property type="match status" value="1"/>
</dbReference>
<sequence>MVTFGALRRVCICAAVTGELFAFDAYAGEPSFFDQAAAWFNPNKTPTDASAPDATSYTVTFEIAGEERAVRSAITSASNLDNLKSQAPAGAAGLIRRAFADRDRVVAALYAEGRYAATVTIKVAGRSPEDPAALDAVNAARHAGPVPVTVLVEPGPVFKFGNVQVLEAAHRQPLPGAPRPKQMSLVTGEVARSADIAVAERVIVNTMRDRGKPFARIVAKDVVADHATKTLDVTVLVEEGPSATFGAFTVSGAQRLKPGFIEERIGIRPGEPYSPARLAKLRKRLTEYEGIASVRLREADKLDANGHLPIDVDVTERDPRYAGAGARYSTTDGSVVNGYWGHRNLFGGGETLRLDAQASWFGHRPDAVPDADPFGFKAAATFVKPGIFTPADDLVAQAAVLREVTNAYVSDAVTFLGGVRHRFNDRLTAQISLDLEQSRVEDWSGIHNYFVAGIPVDVAYDTTDNLLDPSRGIRFNGTVEPFAYLGTSGAGPVMMKGSFSAYHAFDEDNRYILAGKVAAGSIVGADLFNIPPQRRFYVGGGGSLRGFGYQSASPRNARGDIIGGMSFITASTEMRLKITDTIGIVPFFDMGAAFASETPDFDGLRYSAGIGLRYYTALGPIRLDFAVPLNPRVGDSRYGIYVSLGQSF</sequence>
<evidence type="ECO:0000259" key="5">
    <source>
        <dbReference type="PROSITE" id="PS51779"/>
    </source>
</evidence>
<comment type="caution">
    <text evidence="6">The sequence shown here is derived from an EMBL/GenBank/DDBJ whole genome shotgun (WGS) entry which is preliminary data.</text>
</comment>
<dbReference type="Gene3D" id="2.40.160.50">
    <property type="entry name" value="membrane protein fhac: a member of the omp85/tpsb transporter family"/>
    <property type="match status" value="1"/>
</dbReference>
<evidence type="ECO:0000256" key="3">
    <source>
        <dbReference type="ARBA" id="ARBA00023136"/>
    </source>
</evidence>
<dbReference type="PANTHER" id="PTHR12815">
    <property type="entry name" value="SORTING AND ASSEMBLY MACHINERY SAMM50 PROTEIN FAMILY MEMBER"/>
    <property type="match status" value="1"/>
</dbReference>
<gene>
    <name evidence="6" type="ORF">FXV83_07980</name>
</gene>
<keyword evidence="4" id="KW-0732">Signal</keyword>
<dbReference type="Proteomes" id="UP000324797">
    <property type="component" value="Unassembled WGS sequence"/>
</dbReference>
<evidence type="ECO:0000313" key="6">
    <source>
        <dbReference type="EMBL" id="TYO67197.1"/>
    </source>
</evidence>
<keyword evidence="2" id="KW-1134">Transmembrane beta strand</keyword>
<keyword evidence="3" id="KW-0472">Membrane</keyword>
<accession>A0A5S4YUL5</accession>
<proteinExistence type="predicted"/>
<dbReference type="InterPro" id="IPR039910">
    <property type="entry name" value="D15-like"/>
</dbReference>
<evidence type="ECO:0000256" key="1">
    <source>
        <dbReference type="ARBA" id="ARBA00004370"/>
    </source>
</evidence>
<dbReference type="PANTHER" id="PTHR12815:SF42">
    <property type="entry name" value="BACTERIAL SURFACE ANTIGEN (D15) DOMAIN-CONTAINING PROTEIN"/>
    <property type="match status" value="1"/>
</dbReference>
<dbReference type="PROSITE" id="PS51779">
    <property type="entry name" value="POTRA"/>
    <property type="match status" value="1"/>
</dbReference>
<feature type="signal peptide" evidence="4">
    <location>
        <begin position="1"/>
        <end position="27"/>
    </location>
</feature>
<reference evidence="6 7" key="1">
    <citation type="submission" date="2019-08" db="EMBL/GenBank/DDBJ databases">
        <title>Bradyrhizobium hipponensis sp. nov., a rhizobium isolated from a Lupinus angustifolius root nodule in Tunisia.</title>
        <authorList>
            <person name="Off K."/>
            <person name="Rejili M."/>
            <person name="Mars M."/>
            <person name="Brachmann A."/>
            <person name="Marin M."/>
        </authorList>
    </citation>
    <scope>NUCLEOTIDE SEQUENCE [LARGE SCALE GENOMIC DNA]</scope>
    <source>
        <strain evidence="7">aSej3</strain>
    </source>
</reference>